<dbReference type="AlphaFoldDB" id="A2F902"/>
<organism evidence="1 2">
    <name type="scientific">Trichomonas vaginalis (strain ATCC PRA-98 / G3)</name>
    <dbReference type="NCBI Taxonomy" id="412133"/>
    <lineage>
        <taxon>Eukaryota</taxon>
        <taxon>Metamonada</taxon>
        <taxon>Parabasalia</taxon>
        <taxon>Trichomonadida</taxon>
        <taxon>Trichomonadidae</taxon>
        <taxon>Trichomonas</taxon>
    </lineage>
</organism>
<dbReference type="VEuPathDB" id="TrichDB:TVAGG3_0764380"/>
<dbReference type="EMBL" id="DS113668">
    <property type="protein sequence ID" value="EAX98629.1"/>
    <property type="molecule type" value="Genomic_DNA"/>
</dbReference>
<evidence type="ECO:0000313" key="1">
    <source>
        <dbReference type="EMBL" id="EAX98629.1"/>
    </source>
</evidence>
<proteinExistence type="predicted"/>
<reference evidence="1" key="2">
    <citation type="journal article" date="2007" name="Science">
        <title>Draft genome sequence of the sexually transmitted pathogen Trichomonas vaginalis.</title>
        <authorList>
            <person name="Carlton J.M."/>
            <person name="Hirt R.P."/>
            <person name="Silva J.C."/>
            <person name="Delcher A.L."/>
            <person name="Schatz M."/>
            <person name="Zhao Q."/>
            <person name="Wortman J.R."/>
            <person name="Bidwell S.L."/>
            <person name="Alsmark U.C.M."/>
            <person name="Besteiro S."/>
            <person name="Sicheritz-Ponten T."/>
            <person name="Noel C.J."/>
            <person name="Dacks J.B."/>
            <person name="Foster P.G."/>
            <person name="Simillion C."/>
            <person name="Van de Peer Y."/>
            <person name="Miranda-Saavedra D."/>
            <person name="Barton G.J."/>
            <person name="Westrop G.D."/>
            <person name="Mueller S."/>
            <person name="Dessi D."/>
            <person name="Fiori P.L."/>
            <person name="Ren Q."/>
            <person name="Paulsen I."/>
            <person name="Zhang H."/>
            <person name="Bastida-Corcuera F.D."/>
            <person name="Simoes-Barbosa A."/>
            <person name="Brown M.T."/>
            <person name="Hayes R.D."/>
            <person name="Mukherjee M."/>
            <person name="Okumura C.Y."/>
            <person name="Schneider R."/>
            <person name="Smith A.J."/>
            <person name="Vanacova S."/>
            <person name="Villalvazo M."/>
            <person name="Haas B.J."/>
            <person name="Pertea M."/>
            <person name="Feldblyum T.V."/>
            <person name="Utterback T.R."/>
            <person name="Shu C.L."/>
            <person name="Osoegawa K."/>
            <person name="de Jong P.J."/>
            <person name="Hrdy I."/>
            <person name="Horvathova L."/>
            <person name="Zubacova Z."/>
            <person name="Dolezal P."/>
            <person name="Malik S.B."/>
            <person name="Logsdon J.M. Jr."/>
            <person name="Henze K."/>
            <person name="Gupta A."/>
            <person name="Wang C.C."/>
            <person name="Dunne R.L."/>
            <person name="Upcroft J.A."/>
            <person name="Upcroft P."/>
            <person name="White O."/>
            <person name="Salzberg S.L."/>
            <person name="Tang P."/>
            <person name="Chiu C.-H."/>
            <person name="Lee Y.-S."/>
            <person name="Embley T.M."/>
            <person name="Coombs G.H."/>
            <person name="Mottram J.C."/>
            <person name="Tachezy J."/>
            <person name="Fraser-Liggett C.M."/>
            <person name="Johnson P.J."/>
        </authorList>
    </citation>
    <scope>NUCLEOTIDE SEQUENCE [LARGE SCALE GENOMIC DNA]</scope>
    <source>
        <strain evidence="1">G3</strain>
    </source>
</reference>
<keyword evidence="2" id="KW-1185">Reference proteome</keyword>
<evidence type="ECO:0000313" key="2">
    <source>
        <dbReference type="Proteomes" id="UP000001542"/>
    </source>
</evidence>
<protein>
    <recommendedName>
        <fullName evidence="3">Right handed beta helix domain-containing protein</fullName>
    </recommendedName>
</protein>
<dbReference type="InParanoid" id="A2F902"/>
<sequence>MNFGDMQVNNINSSHHSSQAYSAFCLYGNTGKGKLNESTIFNCSSPNAGPIFLLGDFDVNRCIFKRNKSYNEIICDGENIFNKCCFIENIGSGIFMFNSYVTDCYFADNQVTYTCFYYPEVSYSQADEFDLNLKHLLLPESCENGLQEQNEENKIIGIAKGIKTIAKLIRCASSLHAMNYSFLTF</sequence>
<dbReference type="VEuPathDB" id="TrichDB:TVAG_339460"/>
<gene>
    <name evidence="1" type="ORF">TVAG_339460</name>
</gene>
<name>A2F902_TRIV3</name>
<dbReference type="RefSeq" id="XP_001311559.1">
    <property type="nucleotide sequence ID" value="XM_001311558.1"/>
</dbReference>
<dbReference type="Proteomes" id="UP000001542">
    <property type="component" value="Unassembled WGS sequence"/>
</dbReference>
<dbReference type="KEGG" id="tva:4756429"/>
<reference evidence="1" key="1">
    <citation type="submission" date="2006-10" db="EMBL/GenBank/DDBJ databases">
        <authorList>
            <person name="Amadeo P."/>
            <person name="Zhao Q."/>
            <person name="Wortman J."/>
            <person name="Fraser-Liggett C."/>
            <person name="Carlton J."/>
        </authorList>
    </citation>
    <scope>NUCLEOTIDE SEQUENCE</scope>
    <source>
        <strain evidence="1">G3</strain>
    </source>
</reference>
<evidence type="ECO:0008006" key="3">
    <source>
        <dbReference type="Google" id="ProtNLM"/>
    </source>
</evidence>
<accession>A2F902</accession>